<sequence>MAAMSARMASRSVKGRRVPGSRGAAVEAGMEVIGNGAWGKNRCNAGCVPVAMHRIMLRAGRGLVYSADGFAPH</sequence>
<organism evidence="2 3">
    <name type="scientific">Cupriavidus taiwanensis</name>
    <dbReference type="NCBI Taxonomy" id="164546"/>
    <lineage>
        <taxon>Bacteria</taxon>
        <taxon>Pseudomonadati</taxon>
        <taxon>Pseudomonadota</taxon>
        <taxon>Betaproteobacteria</taxon>
        <taxon>Burkholderiales</taxon>
        <taxon>Burkholderiaceae</taxon>
        <taxon>Cupriavidus</taxon>
    </lineage>
</organism>
<reference evidence="2 3" key="1">
    <citation type="submission" date="2018-01" db="EMBL/GenBank/DDBJ databases">
        <authorList>
            <person name="Clerissi C."/>
        </authorList>
    </citation>
    <scope>NUCLEOTIDE SEQUENCE [LARGE SCALE GENOMIC DNA]</scope>
    <source>
        <strain evidence="2">Cupriavidus taiwanensis STM 8556</strain>
    </source>
</reference>
<feature type="region of interest" description="Disordered" evidence="1">
    <location>
        <begin position="1"/>
        <end position="21"/>
    </location>
</feature>
<gene>
    <name evidence="2" type="ORF">CBM2613_A330053</name>
</gene>
<dbReference type="EMBL" id="OFTH01000027">
    <property type="protein sequence ID" value="SOZ62553.1"/>
    <property type="molecule type" value="Genomic_DNA"/>
</dbReference>
<evidence type="ECO:0000313" key="3">
    <source>
        <dbReference type="Proteomes" id="UP000256952"/>
    </source>
</evidence>
<comment type="caution">
    <text evidence="2">The sequence shown here is derived from an EMBL/GenBank/DDBJ whole genome shotgun (WGS) entry which is preliminary data.</text>
</comment>
<feature type="compositionally biased region" description="Low complexity" evidence="1">
    <location>
        <begin position="1"/>
        <end position="12"/>
    </location>
</feature>
<accession>A0A976AXT6</accession>
<dbReference type="AlphaFoldDB" id="A0A976AXT6"/>
<dbReference type="Proteomes" id="UP000256952">
    <property type="component" value="Chromosome CBM2613_a"/>
</dbReference>
<evidence type="ECO:0000313" key="2">
    <source>
        <dbReference type="EMBL" id="SOZ62553.1"/>
    </source>
</evidence>
<evidence type="ECO:0000256" key="1">
    <source>
        <dbReference type="SAM" id="MobiDB-lite"/>
    </source>
</evidence>
<protein>
    <submittedName>
        <fullName evidence="2">Uncharacterized protein</fullName>
    </submittedName>
</protein>
<proteinExistence type="predicted"/>
<name>A0A976AXT6_9BURK</name>